<organism evidence="9 10">
    <name type="scientific">Caloramator mitchellensis</name>
    <dbReference type="NCBI Taxonomy" id="908809"/>
    <lineage>
        <taxon>Bacteria</taxon>
        <taxon>Bacillati</taxon>
        <taxon>Bacillota</taxon>
        <taxon>Clostridia</taxon>
        <taxon>Eubacteriales</taxon>
        <taxon>Clostridiaceae</taxon>
        <taxon>Caloramator</taxon>
    </lineage>
</organism>
<evidence type="ECO:0000256" key="1">
    <source>
        <dbReference type="ARBA" id="ARBA00004651"/>
    </source>
</evidence>
<evidence type="ECO:0000256" key="7">
    <source>
        <dbReference type="SAM" id="Phobius"/>
    </source>
</evidence>
<dbReference type="InterPro" id="IPR020846">
    <property type="entry name" value="MFS_dom"/>
</dbReference>
<gene>
    <name evidence="9" type="primary">tetA</name>
    <name evidence="9" type="ORF">ABG79_02399</name>
</gene>
<dbReference type="GO" id="GO:0022857">
    <property type="term" value="F:transmembrane transporter activity"/>
    <property type="evidence" value="ECO:0007669"/>
    <property type="project" value="InterPro"/>
</dbReference>
<evidence type="ECO:0000259" key="8">
    <source>
        <dbReference type="PROSITE" id="PS50850"/>
    </source>
</evidence>
<feature type="transmembrane region" description="Helical" evidence="7">
    <location>
        <begin position="113"/>
        <end position="135"/>
    </location>
</feature>
<dbReference type="Pfam" id="PF07690">
    <property type="entry name" value="MFS_1"/>
    <property type="match status" value="1"/>
</dbReference>
<comment type="subcellular location">
    <subcellularLocation>
        <location evidence="1">Cell membrane</location>
        <topology evidence="1">Multi-pass membrane protein</topology>
    </subcellularLocation>
</comment>
<proteinExistence type="predicted"/>
<dbReference type="EMBL" id="LKHP01000028">
    <property type="protein sequence ID" value="KRQ85821.1"/>
    <property type="molecule type" value="Genomic_DNA"/>
</dbReference>
<feature type="transmembrane region" description="Helical" evidence="7">
    <location>
        <begin position="54"/>
        <end position="72"/>
    </location>
</feature>
<keyword evidence="2" id="KW-0813">Transport</keyword>
<feature type="transmembrane region" description="Helical" evidence="7">
    <location>
        <begin position="193"/>
        <end position="209"/>
    </location>
</feature>
<dbReference type="PROSITE" id="PS50850">
    <property type="entry name" value="MFS"/>
    <property type="match status" value="1"/>
</dbReference>
<evidence type="ECO:0000256" key="6">
    <source>
        <dbReference type="ARBA" id="ARBA00023136"/>
    </source>
</evidence>
<dbReference type="SUPFAM" id="SSF103473">
    <property type="entry name" value="MFS general substrate transporter"/>
    <property type="match status" value="1"/>
</dbReference>
<dbReference type="PATRIC" id="fig|908809.3.peg.2397"/>
<keyword evidence="5 7" id="KW-1133">Transmembrane helix</keyword>
<evidence type="ECO:0000256" key="5">
    <source>
        <dbReference type="ARBA" id="ARBA00022989"/>
    </source>
</evidence>
<feature type="transmembrane region" description="Helical" evidence="7">
    <location>
        <begin position="24"/>
        <end position="42"/>
    </location>
</feature>
<reference evidence="9 10" key="1">
    <citation type="submission" date="2015-09" db="EMBL/GenBank/DDBJ databases">
        <title>Draft genome sequence of a Caloramator mitchellensis, a moderate thermophile from the Great Artesian Basin of Australia.</title>
        <authorList>
            <person name="Patel B.K."/>
        </authorList>
    </citation>
    <scope>NUCLEOTIDE SEQUENCE [LARGE SCALE GENOMIC DNA]</scope>
    <source>
        <strain evidence="9 10">VF08</strain>
    </source>
</reference>
<dbReference type="OrthoDB" id="9793283at2"/>
<name>A0A0R3JUB7_CALMK</name>
<keyword evidence="3" id="KW-1003">Cell membrane</keyword>
<comment type="caution">
    <text evidence="9">The sequence shown here is derived from an EMBL/GenBank/DDBJ whole genome shotgun (WGS) entry which is preliminary data.</text>
</comment>
<keyword evidence="6 7" id="KW-0472">Membrane</keyword>
<dbReference type="InterPro" id="IPR036259">
    <property type="entry name" value="MFS_trans_sf"/>
</dbReference>
<feature type="transmembrane region" description="Helical" evidence="7">
    <location>
        <begin position="78"/>
        <end position="101"/>
    </location>
</feature>
<dbReference type="AlphaFoldDB" id="A0A0R3JUB7"/>
<feature type="transmembrane region" description="Helical" evidence="7">
    <location>
        <begin position="229"/>
        <end position="251"/>
    </location>
</feature>
<accession>A0A0R3JUB7</accession>
<evidence type="ECO:0000256" key="4">
    <source>
        <dbReference type="ARBA" id="ARBA00022692"/>
    </source>
</evidence>
<feature type="transmembrane region" description="Helical" evidence="7">
    <location>
        <begin position="320"/>
        <end position="343"/>
    </location>
</feature>
<dbReference type="STRING" id="908809.ABG79_02399"/>
<sequence length="374" mass="41172">MGNFVFPLLTMYLTDKLGLSSKTAGQFVSLAAMSYFPGAIIGGKLSDHIGRKKVLITSQLLAGLLFLPCAFLEKSMLIPWLLILAGVMNGAAQPASSALLTDITTKENRKQSFSLLYLGINIGFSVGPLIAGFLYKNYIQWVFLGNTISIIVATFLVAHFVEDKKAEINNEDEELLADEDSNTFRELLKRKQLLVFGVISIAFSFAYSQGNFATTMQLKEGFGQEASKYVGLLNSVNGLTVIILTTVIIHITKKNKAIFNIFLAGIFFAVGFGMLYFVRSAHFYILSTIIWTIGEILSATNSGVYIANHSPTNYRARFSALMNIISGFGHGIGPYLMGTFIGIYGVRMVWPLVFGITSIATLLMFLLYKNERSE</sequence>
<dbReference type="Gene3D" id="1.20.1250.20">
    <property type="entry name" value="MFS general substrate transporter like domains"/>
    <property type="match status" value="1"/>
</dbReference>
<evidence type="ECO:0000256" key="2">
    <source>
        <dbReference type="ARBA" id="ARBA00022448"/>
    </source>
</evidence>
<feature type="domain" description="Major facilitator superfamily (MFS) profile" evidence="8">
    <location>
        <begin position="1"/>
        <end position="372"/>
    </location>
</feature>
<dbReference type="PROSITE" id="PS00216">
    <property type="entry name" value="SUGAR_TRANSPORT_1"/>
    <property type="match status" value="1"/>
</dbReference>
<dbReference type="Proteomes" id="UP000052015">
    <property type="component" value="Unassembled WGS sequence"/>
</dbReference>
<feature type="transmembrane region" description="Helical" evidence="7">
    <location>
        <begin position="284"/>
        <end position="308"/>
    </location>
</feature>
<dbReference type="GO" id="GO:0005886">
    <property type="term" value="C:plasma membrane"/>
    <property type="evidence" value="ECO:0007669"/>
    <property type="project" value="UniProtKB-SubCell"/>
</dbReference>
<evidence type="ECO:0000256" key="3">
    <source>
        <dbReference type="ARBA" id="ARBA00022475"/>
    </source>
</evidence>
<dbReference type="InterPro" id="IPR005829">
    <property type="entry name" value="Sugar_transporter_CS"/>
</dbReference>
<feature type="transmembrane region" description="Helical" evidence="7">
    <location>
        <begin position="141"/>
        <end position="161"/>
    </location>
</feature>
<evidence type="ECO:0000313" key="10">
    <source>
        <dbReference type="Proteomes" id="UP000052015"/>
    </source>
</evidence>
<feature type="transmembrane region" description="Helical" evidence="7">
    <location>
        <begin position="258"/>
        <end position="278"/>
    </location>
</feature>
<dbReference type="PANTHER" id="PTHR23517">
    <property type="entry name" value="RESISTANCE PROTEIN MDTM, PUTATIVE-RELATED-RELATED"/>
    <property type="match status" value="1"/>
</dbReference>
<keyword evidence="10" id="KW-1185">Reference proteome</keyword>
<keyword evidence="4 7" id="KW-0812">Transmembrane</keyword>
<protein>
    <submittedName>
        <fullName evidence="9">Tetracycline resistance protein, class B</fullName>
    </submittedName>
</protein>
<evidence type="ECO:0000313" key="9">
    <source>
        <dbReference type="EMBL" id="KRQ85821.1"/>
    </source>
</evidence>
<feature type="transmembrane region" description="Helical" evidence="7">
    <location>
        <begin position="349"/>
        <end position="368"/>
    </location>
</feature>
<dbReference type="InterPro" id="IPR050171">
    <property type="entry name" value="MFS_Transporters"/>
</dbReference>
<dbReference type="InterPro" id="IPR011701">
    <property type="entry name" value="MFS"/>
</dbReference>